<dbReference type="GO" id="GO:0016491">
    <property type="term" value="F:oxidoreductase activity"/>
    <property type="evidence" value="ECO:0007669"/>
    <property type="project" value="InterPro"/>
</dbReference>
<evidence type="ECO:0000256" key="1">
    <source>
        <dbReference type="ARBA" id="ARBA00023604"/>
    </source>
</evidence>
<sequence length="282" mass="32073">MAEAAKPRDFTTSVPYIARDPLYQKEKPFSCDFNHGDSIFARNHIHDPTSIIVKDIVSPTAFNLDTHGFCVLKANTSVDPERALANKREIEVSYSHEIEKLLHENFPEYSRIEMMNVVVRKRDPRYPTPGNSIEVSHEQPAGVPHTDFSVNGLPLQTELSFPGQWVHLKDMDFDILNLWRPLHGPNDDWPLAVCDYTSVEDGDIILNDDLHRDRAVENCLLHPNAAHRWHYISGQTPEDVLVFRTVDSKGKRARGFHCAVENPLSPPGQLRSSIEIRVVAIR</sequence>
<dbReference type="EMBL" id="NKCI01000389">
    <property type="protein sequence ID" value="RSL41991.1"/>
    <property type="molecule type" value="Genomic_DNA"/>
</dbReference>
<dbReference type="STRING" id="1325734.A0A428NMH1"/>
<dbReference type="AlphaFoldDB" id="A0A428NMH1"/>
<evidence type="ECO:0000313" key="2">
    <source>
        <dbReference type="EMBL" id="RSL41991.1"/>
    </source>
</evidence>
<gene>
    <name evidence="2" type="ORF">CEP54_015643</name>
</gene>
<name>A0A428NMH1_9HYPO</name>
<dbReference type="OrthoDB" id="412788at2759"/>
<dbReference type="NCBIfam" id="NF041278">
    <property type="entry name" value="CmcJ_NvfI_EfuI"/>
    <property type="match status" value="1"/>
</dbReference>
<evidence type="ECO:0008006" key="4">
    <source>
        <dbReference type="Google" id="ProtNLM"/>
    </source>
</evidence>
<protein>
    <recommendedName>
        <fullName evidence="4">CmcJ-like methyltransferase</fullName>
    </recommendedName>
</protein>
<dbReference type="PANTHER" id="PTHR34598">
    <property type="entry name" value="BLL6449 PROTEIN"/>
    <property type="match status" value="1"/>
</dbReference>
<organism evidence="2 3">
    <name type="scientific">Fusarium duplospermum</name>
    <dbReference type="NCBI Taxonomy" id="1325734"/>
    <lineage>
        <taxon>Eukaryota</taxon>
        <taxon>Fungi</taxon>
        <taxon>Dikarya</taxon>
        <taxon>Ascomycota</taxon>
        <taxon>Pezizomycotina</taxon>
        <taxon>Sordariomycetes</taxon>
        <taxon>Hypocreomycetidae</taxon>
        <taxon>Hypocreales</taxon>
        <taxon>Nectriaceae</taxon>
        <taxon>Fusarium</taxon>
        <taxon>Fusarium solani species complex</taxon>
    </lineage>
</organism>
<keyword evidence="3" id="KW-1185">Reference proteome</keyword>
<proteinExistence type="inferred from homology"/>
<accession>A0A428NMH1</accession>
<comment type="similarity">
    <text evidence="1">Belongs to the asaB hydroxylase/desaturase family.</text>
</comment>
<evidence type="ECO:0000313" key="3">
    <source>
        <dbReference type="Proteomes" id="UP000288168"/>
    </source>
</evidence>
<reference evidence="2 3" key="1">
    <citation type="submission" date="2017-06" db="EMBL/GenBank/DDBJ databases">
        <title>Comparative genomic analysis of Ambrosia Fusariam Clade fungi.</title>
        <authorList>
            <person name="Stajich J.E."/>
            <person name="Carrillo J."/>
            <person name="Kijimoto T."/>
            <person name="Eskalen A."/>
            <person name="O'Donnell K."/>
            <person name="Kasson M."/>
        </authorList>
    </citation>
    <scope>NUCLEOTIDE SEQUENCE [LARGE SCALE GENOMIC DNA]</scope>
    <source>
        <strain evidence="2 3">NRRL62584</strain>
    </source>
</reference>
<dbReference type="InterPro" id="IPR044053">
    <property type="entry name" value="AsaB-like"/>
</dbReference>
<comment type="caution">
    <text evidence="2">The sequence shown here is derived from an EMBL/GenBank/DDBJ whole genome shotgun (WGS) entry which is preliminary data.</text>
</comment>
<dbReference type="Proteomes" id="UP000288168">
    <property type="component" value="Unassembled WGS sequence"/>
</dbReference>
<dbReference type="PANTHER" id="PTHR34598:SF3">
    <property type="entry name" value="OXIDOREDUCTASE AN1597"/>
    <property type="match status" value="1"/>
</dbReference>